<reference evidence="2" key="1">
    <citation type="submission" date="2021-01" db="EMBL/GenBank/DDBJ databases">
        <authorList>
            <person name="Corre E."/>
            <person name="Pelletier E."/>
            <person name="Niang G."/>
            <person name="Scheremetjew M."/>
            <person name="Finn R."/>
            <person name="Kale V."/>
            <person name="Holt S."/>
            <person name="Cochrane G."/>
            <person name="Meng A."/>
            <person name="Brown T."/>
            <person name="Cohen L."/>
        </authorList>
    </citation>
    <scope>NUCLEOTIDE SEQUENCE</scope>
    <source>
        <strain evidence="2">CCMP325</strain>
    </source>
</reference>
<gene>
    <name evidence="2" type="ORF">HPHI1048_LOCUS3821</name>
</gene>
<protein>
    <submittedName>
        <fullName evidence="2">Uncharacterized protein</fullName>
    </submittedName>
</protein>
<evidence type="ECO:0000256" key="1">
    <source>
        <dbReference type="SAM" id="MobiDB-lite"/>
    </source>
</evidence>
<dbReference type="AlphaFoldDB" id="A0A7S0HE55"/>
<feature type="region of interest" description="Disordered" evidence="1">
    <location>
        <begin position="66"/>
        <end position="85"/>
    </location>
</feature>
<accession>A0A7S0HE55</accession>
<feature type="region of interest" description="Disordered" evidence="1">
    <location>
        <begin position="17"/>
        <end position="53"/>
    </location>
</feature>
<dbReference type="EMBL" id="HBEO01005368">
    <property type="protein sequence ID" value="CAD8471823.1"/>
    <property type="molecule type" value="Transcribed_RNA"/>
</dbReference>
<organism evidence="2">
    <name type="scientific">Hanusia phi</name>
    <dbReference type="NCBI Taxonomy" id="3032"/>
    <lineage>
        <taxon>Eukaryota</taxon>
        <taxon>Cryptophyceae</taxon>
        <taxon>Pyrenomonadales</taxon>
        <taxon>Geminigeraceae</taxon>
        <taxon>Hanusia</taxon>
    </lineage>
</organism>
<proteinExistence type="predicted"/>
<sequence length="243" mass="27292">MLGELAECPDQEQIIHDFKGSSSRYSRKLRRENSRREAQEMQEVCSPSQTQEDHDYFQNLEIQMLLGGDDSIQDPTGSDQDEEPGHAKLEDIQKFAGSSHRYARKLRREASTERAKMLACSAPDDAAETASEEAVTTAEAHAAFSQEERVLLGASPQEIKNALDTDILQNFAGSSARIDRKLRRQRSFEEAKLLSPTANAYSRAAIEFHKENERKEAELTEMSELMEGLVGKIISRALGEEED</sequence>
<name>A0A7S0HE55_9CRYP</name>
<evidence type="ECO:0000313" key="2">
    <source>
        <dbReference type="EMBL" id="CAD8471823.1"/>
    </source>
</evidence>